<organism evidence="2 3">
    <name type="scientific">Trichogramma brassicae</name>
    <dbReference type="NCBI Taxonomy" id="86971"/>
    <lineage>
        <taxon>Eukaryota</taxon>
        <taxon>Metazoa</taxon>
        <taxon>Ecdysozoa</taxon>
        <taxon>Arthropoda</taxon>
        <taxon>Hexapoda</taxon>
        <taxon>Insecta</taxon>
        <taxon>Pterygota</taxon>
        <taxon>Neoptera</taxon>
        <taxon>Endopterygota</taxon>
        <taxon>Hymenoptera</taxon>
        <taxon>Apocrita</taxon>
        <taxon>Proctotrupomorpha</taxon>
        <taxon>Chalcidoidea</taxon>
        <taxon>Trichogrammatidae</taxon>
        <taxon>Trichogramma</taxon>
    </lineage>
</organism>
<dbReference type="PANTHER" id="PTHR37984:SF5">
    <property type="entry name" value="PROTEIN NYNRIN-LIKE"/>
    <property type="match status" value="1"/>
</dbReference>
<keyword evidence="3" id="KW-1185">Reference proteome</keyword>
<dbReference type="EMBL" id="CADCXV010000019">
    <property type="protein sequence ID" value="CAB0027906.1"/>
    <property type="molecule type" value="Genomic_DNA"/>
</dbReference>
<feature type="compositionally biased region" description="Basic and acidic residues" evidence="1">
    <location>
        <begin position="70"/>
        <end position="81"/>
    </location>
</feature>
<dbReference type="PANTHER" id="PTHR37984">
    <property type="entry name" value="PROTEIN CBG26694"/>
    <property type="match status" value="1"/>
</dbReference>
<sequence>MTSRDHHVIERSKSRDHHVIKRSRSKGHVIKRSRSKGHVMTSRDHHVNEMSKSREHHVIERSRSKGHVMTSRDHHVIERSKSRDRKVKVKRSKDNWEQHLHHLELVFERLRIYNLTCSVEKCRFGMERLEYLGFQVSSTDTRDKLTRWALLLQEFSFKVIHCPGKSKELPDVLSRNPDINEQEKSFVPDEDRLLPPDDTPYAYIIELNSCV</sequence>
<feature type="compositionally biased region" description="Basic residues" evidence="1">
    <location>
        <begin position="14"/>
        <end position="37"/>
    </location>
</feature>
<evidence type="ECO:0000313" key="3">
    <source>
        <dbReference type="Proteomes" id="UP000479190"/>
    </source>
</evidence>
<evidence type="ECO:0000256" key="1">
    <source>
        <dbReference type="SAM" id="MobiDB-lite"/>
    </source>
</evidence>
<feature type="region of interest" description="Disordered" evidence="1">
    <location>
        <begin position="1"/>
        <end position="83"/>
    </location>
</feature>
<dbReference type="InterPro" id="IPR043128">
    <property type="entry name" value="Rev_trsase/Diguanyl_cyclase"/>
</dbReference>
<dbReference type="AlphaFoldDB" id="A0A6H5HRV1"/>
<feature type="compositionally biased region" description="Basic and acidic residues" evidence="1">
    <location>
        <begin position="1"/>
        <end position="13"/>
    </location>
</feature>
<name>A0A6H5HRV1_9HYME</name>
<dbReference type="InterPro" id="IPR043502">
    <property type="entry name" value="DNA/RNA_pol_sf"/>
</dbReference>
<accession>A0A6H5HRV1</accession>
<dbReference type="SUPFAM" id="SSF56672">
    <property type="entry name" value="DNA/RNA polymerases"/>
    <property type="match status" value="1"/>
</dbReference>
<feature type="compositionally biased region" description="Basic and acidic residues" evidence="1">
    <location>
        <begin position="41"/>
        <end position="63"/>
    </location>
</feature>
<reference evidence="2 3" key="1">
    <citation type="submission" date="2020-02" db="EMBL/GenBank/DDBJ databases">
        <authorList>
            <person name="Ferguson B K."/>
        </authorList>
    </citation>
    <scope>NUCLEOTIDE SEQUENCE [LARGE SCALE GENOMIC DNA]</scope>
</reference>
<dbReference type="OrthoDB" id="5977959at2759"/>
<dbReference type="Proteomes" id="UP000479190">
    <property type="component" value="Unassembled WGS sequence"/>
</dbReference>
<protein>
    <submittedName>
        <fullName evidence="2">Uncharacterized protein</fullName>
    </submittedName>
</protein>
<gene>
    <name evidence="2" type="ORF">TBRA_LOCUS136</name>
</gene>
<proteinExistence type="predicted"/>
<dbReference type="Gene3D" id="3.30.70.270">
    <property type="match status" value="1"/>
</dbReference>
<dbReference type="InterPro" id="IPR050951">
    <property type="entry name" value="Retrovirus_Pol_polyprotein"/>
</dbReference>
<dbReference type="GO" id="GO:0071897">
    <property type="term" value="P:DNA biosynthetic process"/>
    <property type="evidence" value="ECO:0007669"/>
    <property type="project" value="UniProtKB-ARBA"/>
</dbReference>
<evidence type="ECO:0000313" key="2">
    <source>
        <dbReference type="EMBL" id="CAB0027906.1"/>
    </source>
</evidence>